<organism evidence="2 3">
    <name type="scientific">Gymnopilus dilepis</name>
    <dbReference type="NCBI Taxonomy" id="231916"/>
    <lineage>
        <taxon>Eukaryota</taxon>
        <taxon>Fungi</taxon>
        <taxon>Dikarya</taxon>
        <taxon>Basidiomycota</taxon>
        <taxon>Agaricomycotina</taxon>
        <taxon>Agaricomycetes</taxon>
        <taxon>Agaricomycetidae</taxon>
        <taxon>Agaricales</taxon>
        <taxon>Agaricineae</taxon>
        <taxon>Hymenogastraceae</taxon>
        <taxon>Gymnopilus</taxon>
    </lineage>
</organism>
<comment type="caution">
    <text evidence="2">The sequence shown here is derived from an EMBL/GenBank/DDBJ whole genome shotgun (WGS) entry which is preliminary data.</text>
</comment>
<feature type="transmembrane region" description="Helical" evidence="1">
    <location>
        <begin position="24"/>
        <end position="46"/>
    </location>
</feature>
<evidence type="ECO:0000313" key="3">
    <source>
        <dbReference type="Proteomes" id="UP000284706"/>
    </source>
</evidence>
<keyword evidence="1" id="KW-1133">Transmembrane helix</keyword>
<dbReference type="AlphaFoldDB" id="A0A409VSC3"/>
<evidence type="ECO:0000256" key="1">
    <source>
        <dbReference type="SAM" id="Phobius"/>
    </source>
</evidence>
<protein>
    <submittedName>
        <fullName evidence="2">Uncharacterized protein</fullName>
    </submittedName>
</protein>
<gene>
    <name evidence="2" type="ORF">CVT26_003561</name>
</gene>
<keyword evidence="3" id="KW-1185">Reference proteome</keyword>
<keyword evidence="1" id="KW-0812">Transmembrane</keyword>
<accession>A0A409VSC3</accession>
<dbReference type="Proteomes" id="UP000284706">
    <property type="component" value="Unassembled WGS sequence"/>
</dbReference>
<evidence type="ECO:0000313" key="2">
    <source>
        <dbReference type="EMBL" id="PPQ69086.1"/>
    </source>
</evidence>
<proteinExistence type="predicted"/>
<reference evidence="2 3" key="1">
    <citation type="journal article" date="2018" name="Evol. Lett.">
        <title>Horizontal gene cluster transfer increased hallucinogenic mushroom diversity.</title>
        <authorList>
            <person name="Reynolds H.T."/>
            <person name="Vijayakumar V."/>
            <person name="Gluck-Thaler E."/>
            <person name="Korotkin H.B."/>
            <person name="Matheny P.B."/>
            <person name="Slot J.C."/>
        </authorList>
    </citation>
    <scope>NUCLEOTIDE SEQUENCE [LARGE SCALE GENOMIC DNA]</scope>
    <source>
        <strain evidence="2 3">SRW20</strain>
    </source>
</reference>
<dbReference type="InParanoid" id="A0A409VSC3"/>
<name>A0A409VSC3_9AGAR</name>
<keyword evidence="1" id="KW-0472">Membrane</keyword>
<sequence>MTRIPSTAGRADTVPNFMVTCDTAINATVFSVVPTHLFSITFSLLWRLCRLAEQRFKDATKAVACTRFAEDIPPWVCIGTLFGGRCLYRDWQVTKPTPHESSNHALDSPHLDRAINDYCSADRTFLPSPHESPIPCLRTVQ</sequence>
<dbReference type="EMBL" id="NHYE01005581">
    <property type="protein sequence ID" value="PPQ69086.1"/>
    <property type="molecule type" value="Genomic_DNA"/>
</dbReference>